<organism evidence="1 2">
    <name type="scientific">Parelaphostrongylus tenuis</name>
    <name type="common">Meningeal worm</name>
    <dbReference type="NCBI Taxonomy" id="148309"/>
    <lineage>
        <taxon>Eukaryota</taxon>
        <taxon>Metazoa</taxon>
        <taxon>Ecdysozoa</taxon>
        <taxon>Nematoda</taxon>
        <taxon>Chromadorea</taxon>
        <taxon>Rhabditida</taxon>
        <taxon>Rhabditina</taxon>
        <taxon>Rhabditomorpha</taxon>
        <taxon>Strongyloidea</taxon>
        <taxon>Metastrongylidae</taxon>
        <taxon>Parelaphostrongylus</taxon>
    </lineage>
</organism>
<gene>
    <name evidence="1" type="ORF">KIN20_013036</name>
</gene>
<sequence length="195" mass="21254">MGMSLFRMNREALVRPLVHGLQKFSLLFTALGNIAPRSCSIRYHGATLSHHRIDPKVHDELLLKFGSANEENFLKNANGLKDSKNTVNVSDIGLVDATSNPAQLINLLYANETFGEVATVNDTLGAENTIVRSLSDTSLGSMNITEGQIFGNTLAQESGEFGEVIFRQNLAVGTSTFEFTPNISGTLHCRIIPMD</sequence>
<name>A0AAD5MXM6_PARTN</name>
<keyword evidence="2" id="KW-1185">Reference proteome</keyword>
<dbReference type="AlphaFoldDB" id="A0AAD5MXM6"/>
<dbReference type="EMBL" id="JAHQIW010002509">
    <property type="protein sequence ID" value="KAJ1355579.1"/>
    <property type="molecule type" value="Genomic_DNA"/>
</dbReference>
<evidence type="ECO:0000313" key="1">
    <source>
        <dbReference type="EMBL" id="KAJ1355579.1"/>
    </source>
</evidence>
<reference evidence="1" key="1">
    <citation type="submission" date="2021-06" db="EMBL/GenBank/DDBJ databases">
        <title>Parelaphostrongylus tenuis whole genome reference sequence.</title>
        <authorList>
            <person name="Garwood T.J."/>
            <person name="Larsen P.A."/>
            <person name="Fountain-Jones N.M."/>
            <person name="Garbe J.R."/>
            <person name="Macchietto M.G."/>
            <person name="Kania S.A."/>
            <person name="Gerhold R.W."/>
            <person name="Richards J.E."/>
            <person name="Wolf T.M."/>
        </authorList>
    </citation>
    <scope>NUCLEOTIDE SEQUENCE</scope>
    <source>
        <strain evidence="1">MNPRO001-30</strain>
        <tissue evidence="1">Meninges</tissue>
    </source>
</reference>
<protein>
    <submittedName>
        <fullName evidence="1">Uncharacterized protein</fullName>
    </submittedName>
</protein>
<comment type="caution">
    <text evidence="1">The sequence shown here is derived from an EMBL/GenBank/DDBJ whole genome shotgun (WGS) entry which is preliminary data.</text>
</comment>
<proteinExistence type="predicted"/>
<dbReference type="Proteomes" id="UP001196413">
    <property type="component" value="Unassembled WGS sequence"/>
</dbReference>
<accession>A0AAD5MXM6</accession>
<evidence type="ECO:0000313" key="2">
    <source>
        <dbReference type="Proteomes" id="UP001196413"/>
    </source>
</evidence>